<evidence type="ECO:0000256" key="2">
    <source>
        <dbReference type="ARBA" id="ARBA00022723"/>
    </source>
</evidence>
<proteinExistence type="predicted"/>
<evidence type="ECO:0000313" key="9">
    <source>
        <dbReference type="Proteomes" id="UP000014500"/>
    </source>
</evidence>
<dbReference type="GO" id="GO:0048284">
    <property type="term" value="P:organelle fusion"/>
    <property type="evidence" value="ECO:0007669"/>
    <property type="project" value="TreeGrafter"/>
</dbReference>
<dbReference type="GO" id="GO:0008333">
    <property type="term" value="P:endosome to lysosome transport"/>
    <property type="evidence" value="ECO:0007669"/>
    <property type="project" value="TreeGrafter"/>
</dbReference>
<keyword evidence="6" id="KW-0175">Coiled coil</keyword>
<sequence>MANIFDQYENYSQKPAFYGGGRRISRPELSTSGFINVGLETDEPMFRKIKLDLRPPDTVSHMVVRNNHLVLAMANKTIFRIDLKNIDTPDEIEIPVSDKTAGVKIHQLFLDPFGNHLLVSLSGKDGELNSNVLYLLKNLKKTKPCNKMKGHVLTAVAWNLHNKDNGTGPILFGTSKGLIFETELTLGDDRNLFSSNIEVYWKQVFDVRSNITSLELHKYPNSDTDYFVLATTPNRLYQFLGKTLLGAEPPVLQSLFNNYNNDTMRFYELPCDLEYSQLQLYQKTVHDCPCLMAWMTGAGIYHGSIDCSGKLGKDSVTKDTGLIYYPDEDARVRPIAITLLEFHAIILFQDRLKVICLLNEEMVFLDIFAEIHGKMVGLVKDIVTGKIYAYSERAVFTYIITNEARNVWQIYLDKGDYASAEFHSQNNPVNLDKVRTQQAEQLFNKQKFDESARLYAKTQASFEQVSLKFLAIEETMALKHFLSEKLTSLKAHEKTQITMIVTWIMELYLNQLGILRDTGDKISEKYTALIDEFYSFLEKQKVTDCINNNKNVVYNLISSHGDQETLIHVAFLMKDYERLISYQIDNRNFCEALKILEKYKNPELFYQYSPVLMQSCPKETVGIWISQGRRLNPTKLIPALLQCDQGKNKSQEAEAIRYFEFCVNTLDNKDTSIHNYLLSLYAKLDSEKLMTYLTLQGQDPVYICYDLKYALRVCSEYKHVKACVLIYAAMGLYEEAVDLALKVDVQLAKQNADRPEDDDELRKKLWLKIAKHVVKEENNIKKAMEFLKECNLIKIEDILPFFPDFVTIDHFKEAICSSLKEYNQHIDILQDEMKDATESAQEIRAEIQAFRNRQIYSYFIHFLN</sequence>
<dbReference type="HOGENOM" id="CLU_003488_1_0_1"/>
<evidence type="ECO:0000256" key="3">
    <source>
        <dbReference type="ARBA" id="ARBA00022771"/>
    </source>
</evidence>
<evidence type="ECO:0000256" key="6">
    <source>
        <dbReference type="SAM" id="Coils"/>
    </source>
</evidence>
<dbReference type="eggNOG" id="KOG2034">
    <property type="taxonomic scope" value="Eukaryota"/>
</dbReference>
<dbReference type="SUPFAM" id="SSF48371">
    <property type="entry name" value="ARM repeat"/>
    <property type="match status" value="1"/>
</dbReference>
<keyword evidence="2" id="KW-0479">Metal-binding</keyword>
<dbReference type="GO" id="GO:0006904">
    <property type="term" value="P:vesicle docking involved in exocytosis"/>
    <property type="evidence" value="ECO:0007669"/>
    <property type="project" value="TreeGrafter"/>
</dbReference>
<accession>T1JMS9</accession>
<evidence type="ECO:0000256" key="4">
    <source>
        <dbReference type="ARBA" id="ARBA00022833"/>
    </source>
</evidence>
<dbReference type="PROSITE" id="PS50236">
    <property type="entry name" value="CHCR"/>
    <property type="match status" value="1"/>
</dbReference>
<keyword evidence="9" id="KW-1185">Reference proteome</keyword>
<dbReference type="Pfam" id="PF05131">
    <property type="entry name" value="Pep3_Vps18"/>
    <property type="match status" value="1"/>
</dbReference>
<dbReference type="GO" id="GO:0031902">
    <property type="term" value="C:late endosome membrane"/>
    <property type="evidence" value="ECO:0007669"/>
    <property type="project" value="UniProtKB-SubCell"/>
</dbReference>
<dbReference type="PhylomeDB" id="T1JMS9"/>
<evidence type="ECO:0000256" key="5">
    <source>
        <dbReference type="PROSITE-ProRule" id="PRU01006"/>
    </source>
</evidence>
<feature type="repeat" description="CHCR" evidence="5">
    <location>
        <begin position="624"/>
        <end position="782"/>
    </location>
</feature>
<dbReference type="PANTHER" id="PTHR23323:SF26">
    <property type="entry name" value="VACUOLAR PROTEIN SORTING-ASSOCIATED PROTEIN 18 HOMOLOG"/>
    <property type="match status" value="1"/>
</dbReference>
<feature type="coiled-coil region" evidence="6">
    <location>
        <begin position="819"/>
        <end position="853"/>
    </location>
</feature>
<protein>
    <recommendedName>
        <fullName evidence="7">Pep3/Vps18 beta-propeller domain-containing protein</fullName>
    </recommendedName>
</protein>
<reference evidence="8" key="2">
    <citation type="submission" date="2015-02" db="UniProtKB">
        <authorList>
            <consortium name="EnsemblMetazoa"/>
        </authorList>
    </citation>
    <scope>IDENTIFICATION</scope>
</reference>
<dbReference type="AlphaFoldDB" id="T1JMS9"/>
<keyword evidence="3" id="KW-0863">Zinc-finger</keyword>
<evidence type="ECO:0000256" key="1">
    <source>
        <dbReference type="ARBA" id="ARBA00004492"/>
    </source>
</evidence>
<dbReference type="InterPro" id="IPR007810">
    <property type="entry name" value="Pep3/Vps18_beta-prop"/>
</dbReference>
<dbReference type="EMBL" id="JH431866">
    <property type="status" value="NOT_ANNOTATED_CDS"/>
    <property type="molecule type" value="Genomic_DNA"/>
</dbReference>
<dbReference type="EnsemblMetazoa" id="SMAR015159-RA">
    <property type="protein sequence ID" value="SMAR015159-PA"/>
    <property type="gene ID" value="SMAR015159"/>
</dbReference>
<dbReference type="Proteomes" id="UP000014500">
    <property type="component" value="Unassembled WGS sequence"/>
</dbReference>
<dbReference type="GO" id="GO:0006886">
    <property type="term" value="P:intracellular protein transport"/>
    <property type="evidence" value="ECO:0007669"/>
    <property type="project" value="UniProtKB-UniRule"/>
</dbReference>
<dbReference type="GO" id="GO:0030674">
    <property type="term" value="F:protein-macromolecule adaptor activity"/>
    <property type="evidence" value="ECO:0007669"/>
    <property type="project" value="TreeGrafter"/>
</dbReference>
<evidence type="ECO:0000313" key="8">
    <source>
        <dbReference type="EnsemblMetazoa" id="SMAR015159-PA"/>
    </source>
</evidence>
<dbReference type="STRING" id="126957.T1JMS9"/>
<evidence type="ECO:0000259" key="7">
    <source>
        <dbReference type="Pfam" id="PF05131"/>
    </source>
</evidence>
<comment type="subcellular location">
    <subcellularLocation>
        <location evidence="1">Late endosome membrane</location>
        <topology evidence="1">Peripheral membrane protein</topology>
        <orientation evidence="1">Cytoplasmic side</orientation>
    </subcellularLocation>
</comment>
<dbReference type="GO" id="GO:0007040">
    <property type="term" value="P:lysosome organization"/>
    <property type="evidence" value="ECO:0007669"/>
    <property type="project" value="TreeGrafter"/>
</dbReference>
<reference evidence="9" key="1">
    <citation type="submission" date="2011-05" db="EMBL/GenBank/DDBJ databases">
        <authorList>
            <person name="Richards S.R."/>
            <person name="Qu J."/>
            <person name="Jiang H."/>
            <person name="Jhangiani S.N."/>
            <person name="Agravi P."/>
            <person name="Goodspeed R."/>
            <person name="Gross S."/>
            <person name="Mandapat C."/>
            <person name="Jackson L."/>
            <person name="Mathew T."/>
            <person name="Pu L."/>
            <person name="Thornton R."/>
            <person name="Saada N."/>
            <person name="Wilczek-Boney K.B."/>
            <person name="Lee S."/>
            <person name="Kovar C."/>
            <person name="Wu Y."/>
            <person name="Scherer S.E."/>
            <person name="Worley K.C."/>
            <person name="Muzny D.M."/>
            <person name="Gibbs R."/>
        </authorList>
    </citation>
    <scope>NUCLEOTIDE SEQUENCE</scope>
    <source>
        <strain evidence="9">Brora</strain>
    </source>
</reference>
<organism evidence="8 9">
    <name type="scientific">Strigamia maritima</name>
    <name type="common">European centipede</name>
    <name type="synonym">Geophilus maritimus</name>
    <dbReference type="NCBI Taxonomy" id="126957"/>
    <lineage>
        <taxon>Eukaryota</taxon>
        <taxon>Metazoa</taxon>
        <taxon>Ecdysozoa</taxon>
        <taxon>Arthropoda</taxon>
        <taxon>Myriapoda</taxon>
        <taxon>Chilopoda</taxon>
        <taxon>Pleurostigmophora</taxon>
        <taxon>Geophilomorpha</taxon>
        <taxon>Linotaeniidae</taxon>
        <taxon>Strigamia</taxon>
    </lineage>
</organism>
<dbReference type="PANTHER" id="PTHR23323">
    <property type="entry name" value="VACUOLAR PROTEIN SORTING-ASSOCIATED PROTEIN"/>
    <property type="match status" value="1"/>
</dbReference>
<dbReference type="GO" id="GO:0007032">
    <property type="term" value="P:endosome organization"/>
    <property type="evidence" value="ECO:0007669"/>
    <property type="project" value="TreeGrafter"/>
</dbReference>
<dbReference type="OMA" id="WIQREKW"/>
<name>T1JMS9_STRMM</name>
<dbReference type="GO" id="GO:0008270">
    <property type="term" value="F:zinc ion binding"/>
    <property type="evidence" value="ECO:0007669"/>
    <property type="project" value="UniProtKB-KW"/>
</dbReference>
<dbReference type="GO" id="GO:0030897">
    <property type="term" value="C:HOPS complex"/>
    <property type="evidence" value="ECO:0007669"/>
    <property type="project" value="TreeGrafter"/>
</dbReference>
<dbReference type="InterPro" id="IPR016024">
    <property type="entry name" value="ARM-type_fold"/>
</dbReference>
<dbReference type="InterPro" id="IPR000547">
    <property type="entry name" value="Clathrin_H-chain/VPS_repeat"/>
</dbReference>
<feature type="domain" description="Pep3/Vps18 beta-propeller" evidence="7">
    <location>
        <begin position="44"/>
        <end position="400"/>
    </location>
</feature>
<keyword evidence="4" id="KW-0862">Zinc</keyword>